<dbReference type="GO" id="GO:0003677">
    <property type="term" value="F:DNA binding"/>
    <property type="evidence" value="ECO:0007669"/>
    <property type="project" value="InterPro"/>
</dbReference>
<dbReference type="RefSeq" id="WP_057933677.1">
    <property type="nucleotide sequence ID" value="NZ_LMZQ01000014.1"/>
</dbReference>
<reference evidence="7 8" key="1">
    <citation type="submission" date="2015-11" db="EMBL/GenBank/DDBJ databases">
        <title>Sequence of Pedobacter ginsenosidimutans.</title>
        <authorList>
            <person name="Carson E."/>
            <person name="Keyser V."/>
            <person name="Newman J."/>
            <person name="Miller J."/>
        </authorList>
    </citation>
    <scope>NUCLEOTIDE SEQUENCE [LARGE SCALE GENOMIC DNA]</scope>
    <source>
        <strain evidence="7 8">KACC 14530</strain>
    </source>
</reference>
<dbReference type="Gene3D" id="1.10.1740.10">
    <property type="match status" value="1"/>
</dbReference>
<evidence type="ECO:0000256" key="1">
    <source>
        <dbReference type="ARBA" id="ARBA00010641"/>
    </source>
</evidence>
<dbReference type="InterPro" id="IPR014284">
    <property type="entry name" value="RNA_pol_sigma-70_dom"/>
</dbReference>
<evidence type="ECO:0000256" key="2">
    <source>
        <dbReference type="ARBA" id="ARBA00023015"/>
    </source>
</evidence>
<gene>
    <name evidence="7" type="ORF">ASU31_18100</name>
</gene>
<protein>
    <submittedName>
        <fullName evidence="7">RNA polymerase</fullName>
    </submittedName>
</protein>
<dbReference type="InterPro" id="IPR007627">
    <property type="entry name" value="RNA_pol_sigma70_r2"/>
</dbReference>
<dbReference type="Pfam" id="PF04542">
    <property type="entry name" value="Sigma70_r2"/>
    <property type="match status" value="1"/>
</dbReference>
<dbReference type="InterPro" id="IPR013249">
    <property type="entry name" value="RNA_pol_sigma70_r4_t2"/>
</dbReference>
<dbReference type="InterPro" id="IPR036388">
    <property type="entry name" value="WH-like_DNA-bd_sf"/>
</dbReference>
<keyword evidence="8" id="KW-1185">Reference proteome</keyword>
<evidence type="ECO:0000256" key="4">
    <source>
        <dbReference type="ARBA" id="ARBA00023163"/>
    </source>
</evidence>
<dbReference type="SUPFAM" id="SSF88946">
    <property type="entry name" value="Sigma2 domain of RNA polymerase sigma factors"/>
    <property type="match status" value="1"/>
</dbReference>
<evidence type="ECO:0000313" key="8">
    <source>
        <dbReference type="Proteomes" id="UP000051950"/>
    </source>
</evidence>
<organism evidence="7 8">
    <name type="scientific">Pedobacter ginsenosidimutans</name>
    <dbReference type="NCBI Taxonomy" id="687842"/>
    <lineage>
        <taxon>Bacteria</taxon>
        <taxon>Pseudomonadati</taxon>
        <taxon>Bacteroidota</taxon>
        <taxon>Sphingobacteriia</taxon>
        <taxon>Sphingobacteriales</taxon>
        <taxon>Sphingobacteriaceae</taxon>
        <taxon>Pedobacter</taxon>
    </lineage>
</organism>
<dbReference type="STRING" id="687842.ASU31_18100"/>
<dbReference type="GO" id="GO:0016987">
    <property type="term" value="F:sigma factor activity"/>
    <property type="evidence" value="ECO:0007669"/>
    <property type="project" value="UniProtKB-KW"/>
</dbReference>
<evidence type="ECO:0000313" key="7">
    <source>
        <dbReference type="EMBL" id="KRT14813.1"/>
    </source>
</evidence>
<dbReference type="InterPro" id="IPR039425">
    <property type="entry name" value="RNA_pol_sigma-70-like"/>
</dbReference>
<evidence type="ECO:0000256" key="3">
    <source>
        <dbReference type="ARBA" id="ARBA00023082"/>
    </source>
</evidence>
<keyword evidence="2" id="KW-0805">Transcription regulation</keyword>
<comment type="caution">
    <text evidence="7">The sequence shown here is derived from an EMBL/GenBank/DDBJ whole genome shotgun (WGS) entry which is preliminary data.</text>
</comment>
<comment type="similarity">
    <text evidence="1">Belongs to the sigma-70 factor family. ECF subfamily.</text>
</comment>
<dbReference type="Proteomes" id="UP000051950">
    <property type="component" value="Unassembled WGS sequence"/>
</dbReference>
<dbReference type="InterPro" id="IPR013324">
    <property type="entry name" value="RNA_pol_sigma_r3/r4-like"/>
</dbReference>
<sequence>MNLFFKQDTKLIRGCKANERQAQEGLYKLYYAEMLRICFRYLKSDDLAHDALSVGFLKVFQHIHTFDAKKGEFGAWIRTVMVRSCIDIGRREAKFNEAISQDEIEEIFIQPSVLDKLFVEDLLKLIRLLPTATQLVFNLSVIDGYSHKEIGEHLNITESTSRWHLSEAKKQLRTMLASSAIDKPTENIKRR</sequence>
<dbReference type="GO" id="GO:0006352">
    <property type="term" value="P:DNA-templated transcription initiation"/>
    <property type="evidence" value="ECO:0007669"/>
    <property type="project" value="InterPro"/>
</dbReference>
<feature type="domain" description="RNA polymerase sigma factor 70 region 4 type 2" evidence="6">
    <location>
        <begin position="121"/>
        <end position="172"/>
    </location>
</feature>
<name>A0A0T5VLW5_9SPHI</name>
<dbReference type="EMBL" id="LMZQ01000014">
    <property type="protein sequence ID" value="KRT14813.1"/>
    <property type="molecule type" value="Genomic_DNA"/>
</dbReference>
<accession>A0A0T5VLW5</accession>
<dbReference type="SUPFAM" id="SSF88659">
    <property type="entry name" value="Sigma3 and sigma4 domains of RNA polymerase sigma factors"/>
    <property type="match status" value="1"/>
</dbReference>
<dbReference type="AlphaFoldDB" id="A0A0T5VLW5"/>
<feature type="domain" description="RNA polymerase sigma-70 region 2" evidence="5">
    <location>
        <begin position="26"/>
        <end position="93"/>
    </location>
</feature>
<evidence type="ECO:0000259" key="6">
    <source>
        <dbReference type="Pfam" id="PF08281"/>
    </source>
</evidence>
<dbReference type="NCBIfam" id="TIGR02937">
    <property type="entry name" value="sigma70-ECF"/>
    <property type="match status" value="1"/>
</dbReference>
<proteinExistence type="inferred from homology"/>
<keyword evidence="4" id="KW-0804">Transcription</keyword>
<dbReference type="Gene3D" id="1.10.10.10">
    <property type="entry name" value="Winged helix-like DNA-binding domain superfamily/Winged helix DNA-binding domain"/>
    <property type="match status" value="1"/>
</dbReference>
<dbReference type="PANTHER" id="PTHR43133:SF46">
    <property type="entry name" value="RNA POLYMERASE SIGMA-70 FACTOR ECF SUBFAMILY"/>
    <property type="match status" value="1"/>
</dbReference>
<keyword evidence="3" id="KW-0731">Sigma factor</keyword>
<dbReference type="Pfam" id="PF08281">
    <property type="entry name" value="Sigma70_r4_2"/>
    <property type="match status" value="1"/>
</dbReference>
<dbReference type="PANTHER" id="PTHR43133">
    <property type="entry name" value="RNA POLYMERASE ECF-TYPE SIGMA FACTO"/>
    <property type="match status" value="1"/>
</dbReference>
<evidence type="ECO:0000259" key="5">
    <source>
        <dbReference type="Pfam" id="PF04542"/>
    </source>
</evidence>
<dbReference type="InterPro" id="IPR013325">
    <property type="entry name" value="RNA_pol_sigma_r2"/>
</dbReference>
<dbReference type="OrthoDB" id="1491902at2"/>